<dbReference type="AlphaFoldDB" id="A0A916SZL1"/>
<evidence type="ECO:0000313" key="2">
    <source>
        <dbReference type="Proteomes" id="UP000623067"/>
    </source>
</evidence>
<reference evidence="1" key="1">
    <citation type="journal article" date="2014" name="Int. J. Syst. Evol. Microbiol.">
        <title>Complete genome sequence of Corynebacterium casei LMG S-19264T (=DSM 44701T), isolated from a smear-ripened cheese.</title>
        <authorList>
            <consortium name="US DOE Joint Genome Institute (JGI-PGF)"/>
            <person name="Walter F."/>
            <person name="Albersmeier A."/>
            <person name="Kalinowski J."/>
            <person name="Ruckert C."/>
        </authorList>
    </citation>
    <scope>NUCLEOTIDE SEQUENCE</scope>
    <source>
        <strain evidence="1">CGMCC 1.15330</strain>
    </source>
</reference>
<reference evidence="1" key="2">
    <citation type="submission" date="2020-09" db="EMBL/GenBank/DDBJ databases">
        <authorList>
            <person name="Sun Q."/>
            <person name="Zhou Y."/>
        </authorList>
    </citation>
    <scope>NUCLEOTIDE SEQUENCE</scope>
    <source>
        <strain evidence="1">CGMCC 1.15330</strain>
    </source>
</reference>
<gene>
    <name evidence="1" type="ORF">GCM10011380_09040</name>
</gene>
<keyword evidence="2" id="KW-1185">Reference proteome</keyword>
<protein>
    <submittedName>
        <fullName evidence="1">Uncharacterized protein</fullName>
    </submittedName>
</protein>
<evidence type="ECO:0000313" key="1">
    <source>
        <dbReference type="EMBL" id="GGB21633.1"/>
    </source>
</evidence>
<dbReference type="EMBL" id="BMIH01000001">
    <property type="protein sequence ID" value="GGB21633.1"/>
    <property type="molecule type" value="Genomic_DNA"/>
</dbReference>
<organism evidence="1 2">
    <name type="scientific">Sphingomonas metalli</name>
    <dbReference type="NCBI Taxonomy" id="1779358"/>
    <lineage>
        <taxon>Bacteria</taxon>
        <taxon>Pseudomonadati</taxon>
        <taxon>Pseudomonadota</taxon>
        <taxon>Alphaproteobacteria</taxon>
        <taxon>Sphingomonadales</taxon>
        <taxon>Sphingomonadaceae</taxon>
        <taxon>Sphingomonas</taxon>
    </lineage>
</organism>
<accession>A0A916SZL1</accession>
<proteinExistence type="predicted"/>
<comment type="caution">
    <text evidence="1">The sequence shown here is derived from an EMBL/GenBank/DDBJ whole genome shotgun (WGS) entry which is preliminary data.</text>
</comment>
<name>A0A916SZL1_9SPHN</name>
<dbReference type="Proteomes" id="UP000623067">
    <property type="component" value="Unassembled WGS sequence"/>
</dbReference>
<sequence>MTKAEAEASALRMTAEGSAGISFYPKERAPGEWVVMGSDFGPESPWVAAEGSGEEIGSVTA</sequence>